<evidence type="ECO:0000256" key="2">
    <source>
        <dbReference type="ARBA" id="ARBA00004477"/>
    </source>
</evidence>
<comment type="similarity">
    <text evidence="3">Belongs to the OST3/OST6 family.</text>
</comment>
<keyword evidence="11" id="KW-1185">Reference proteome</keyword>
<accession>A0ABM4CZL3</accession>
<reference evidence="12" key="1">
    <citation type="submission" date="2025-08" db="UniProtKB">
        <authorList>
            <consortium name="RefSeq"/>
        </authorList>
    </citation>
    <scope>IDENTIFICATION</scope>
</reference>
<feature type="transmembrane region" description="Helical" evidence="9">
    <location>
        <begin position="271"/>
        <end position="291"/>
    </location>
</feature>
<keyword evidence="7 9" id="KW-1133">Transmembrane helix</keyword>
<feature type="transmembrane region" description="Helical" evidence="9">
    <location>
        <begin position="303"/>
        <end position="322"/>
    </location>
</feature>
<proteinExistence type="inferred from homology"/>
<dbReference type="Gene3D" id="3.40.30.10">
    <property type="entry name" value="Glutaredoxin"/>
    <property type="match status" value="1"/>
</dbReference>
<feature type="transmembrane region" description="Helical" evidence="9">
    <location>
        <begin position="218"/>
        <end position="237"/>
    </location>
</feature>
<evidence type="ECO:0000313" key="12">
    <source>
        <dbReference type="RefSeq" id="XP_065667416.1"/>
    </source>
</evidence>
<evidence type="ECO:0000313" key="11">
    <source>
        <dbReference type="Proteomes" id="UP001652625"/>
    </source>
</evidence>
<sequence length="336" mass="38430">MAHWLATLVVIAVIFTTNNFVKCTKQKKSRESVNIQLEQKVQNLVDLNSRRPVIRMNGDKYRQYVKTSPKNYSIILMLTALSPQRQCAICKEVNSEYQILASSWRYSNGFTSNKLFFAMVDFDEGSDVFQALKLNSAPVIMHFPARGPQKKVDTYDMGRQGFAAEQLAKWVLDRTDVSIHIMRPPNYVMAMTIGVLLALIGALLYVKRKSLEVFYNRDYWAIFALIIVFIMISGQMWNHIRGPPYAHRNPQTGEIAYIHGSSDGQLIAETYIVFVLYGCISTGFILLNDNAMSQNDPKKRKMFTIIGLAIIVLFFSLILSVFRGKYHGYPYSFLIK</sequence>
<evidence type="ECO:0000256" key="7">
    <source>
        <dbReference type="ARBA" id="ARBA00022989"/>
    </source>
</evidence>
<gene>
    <name evidence="12" type="primary">LOC100211270</name>
</gene>
<evidence type="ECO:0000256" key="3">
    <source>
        <dbReference type="ARBA" id="ARBA00009561"/>
    </source>
</evidence>
<evidence type="ECO:0000256" key="5">
    <source>
        <dbReference type="ARBA" id="ARBA00022729"/>
    </source>
</evidence>
<dbReference type="Proteomes" id="UP001652625">
    <property type="component" value="Chromosome 12"/>
</dbReference>
<evidence type="ECO:0000256" key="8">
    <source>
        <dbReference type="ARBA" id="ARBA00023136"/>
    </source>
</evidence>
<dbReference type="RefSeq" id="XP_065667416.1">
    <property type="nucleotide sequence ID" value="XM_065811344.1"/>
</dbReference>
<comment type="subcellular location">
    <subcellularLocation>
        <location evidence="2">Endoplasmic reticulum membrane</location>
        <topology evidence="2">Multi-pass membrane protein</topology>
    </subcellularLocation>
</comment>
<evidence type="ECO:0000256" key="4">
    <source>
        <dbReference type="ARBA" id="ARBA00022692"/>
    </source>
</evidence>
<evidence type="ECO:0000256" key="10">
    <source>
        <dbReference type="SAM" id="SignalP"/>
    </source>
</evidence>
<dbReference type="PANTHER" id="PTHR12692:SF0">
    <property type="entry name" value="GH11935P"/>
    <property type="match status" value="1"/>
</dbReference>
<feature type="chain" id="PRO_5046060397" evidence="10">
    <location>
        <begin position="24"/>
        <end position="336"/>
    </location>
</feature>
<feature type="transmembrane region" description="Helical" evidence="9">
    <location>
        <begin position="187"/>
        <end position="206"/>
    </location>
</feature>
<keyword evidence="5 10" id="KW-0732">Signal</keyword>
<evidence type="ECO:0000256" key="1">
    <source>
        <dbReference type="ARBA" id="ARBA00002791"/>
    </source>
</evidence>
<comment type="function">
    <text evidence="1">Subunit of the oligosaccharyl transferase (OST) complex that catalyzes the initial transfer of a defined glycan (Glc(3)Man(9)GlcNAc(2) in eukaryotes) from the lipid carrier dolichol-pyrophosphate to an asparagine residue within an Asn-X-Ser/Thr consensus motif in nascent polypeptide chains, the first step in protein N-glycosylation. N-glycosylation occurs cotranslationally and the complex associates with the Sec61 complex at the channel-forming translocon complex that mediates protein translocation across the endoplasmic reticulum (ER). All subunits are required for a maximal enzyme activity.</text>
</comment>
<dbReference type="Pfam" id="PF04756">
    <property type="entry name" value="OST3_OST6"/>
    <property type="match status" value="1"/>
</dbReference>
<dbReference type="InterPro" id="IPR036249">
    <property type="entry name" value="Thioredoxin-like_sf"/>
</dbReference>
<evidence type="ECO:0000256" key="9">
    <source>
        <dbReference type="SAM" id="Phobius"/>
    </source>
</evidence>
<dbReference type="GeneID" id="100211270"/>
<dbReference type="PANTHER" id="PTHR12692">
    <property type="entry name" value="DOLICHYL-DIPHOSPHOOLIGOSACCHARIDE--PROTEIN GLYCOSYLTRANSFERASE-RELATED"/>
    <property type="match status" value="1"/>
</dbReference>
<feature type="signal peptide" evidence="10">
    <location>
        <begin position="1"/>
        <end position="23"/>
    </location>
</feature>
<name>A0ABM4CZL3_HYDVU</name>
<keyword evidence="6" id="KW-0256">Endoplasmic reticulum</keyword>
<evidence type="ECO:0000256" key="6">
    <source>
        <dbReference type="ARBA" id="ARBA00022824"/>
    </source>
</evidence>
<dbReference type="SUPFAM" id="SSF52833">
    <property type="entry name" value="Thioredoxin-like"/>
    <property type="match status" value="1"/>
</dbReference>
<protein>
    <submittedName>
        <fullName evidence="12">Tumor suppressor candidate 3</fullName>
    </submittedName>
</protein>
<organism evidence="11 12">
    <name type="scientific">Hydra vulgaris</name>
    <name type="common">Hydra</name>
    <name type="synonym">Hydra attenuata</name>
    <dbReference type="NCBI Taxonomy" id="6087"/>
    <lineage>
        <taxon>Eukaryota</taxon>
        <taxon>Metazoa</taxon>
        <taxon>Cnidaria</taxon>
        <taxon>Hydrozoa</taxon>
        <taxon>Hydroidolina</taxon>
        <taxon>Anthoathecata</taxon>
        <taxon>Aplanulata</taxon>
        <taxon>Hydridae</taxon>
        <taxon>Hydra</taxon>
    </lineage>
</organism>
<dbReference type="InterPro" id="IPR021149">
    <property type="entry name" value="OligosaccharylTrfase_OST3/OST6"/>
</dbReference>
<dbReference type="RefSeq" id="XP_002167116.3">
    <property type="nucleotide sequence ID" value="XM_002167080.4"/>
</dbReference>
<keyword evidence="4 9" id="KW-0812">Transmembrane</keyword>
<keyword evidence="8 9" id="KW-0472">Membrane</keyword>